<evidence type="ECO:0000256" key="6">
    <source>
        <dbReference type="ARBA" id="ARBA00023136"/>
    </source>
</evidence>
<reference evidence="10" key="1">
    <citation type="thesis" date="2020" institute="ProQuest LLC" country="789 East Eisenhower Parkway, Ann Arbor, MI, USA">
        <title>Comparative Genomics and Chromosome Evolution.</title>
        <authorList>
            <person name="Mudd A.B."/>
        </authorList>
    </citation>
    <scope>NUCLEOTIDE SEQUENCE</scope>
    <source>
        <strain evidence="10">Female2</strain>
        <tissue evidence="10">Blood</tissue>
    </source>
</reference>
<gene>
    <name evidence="10" type="ORF">GDO86_019184</name>
</gene>
<dbReference type="InterPro" id="IPR003599">
    <property type="entry name" value="Ig_sub"/>
</dbReference>
<keyword evidence="7" id="KW-0325">Glycoprotein</keyword>
<dbReference type="EMBL" id="JAACNH010002727">
    <property type="protein sequence ID" value="KAG8429797.1"/>
    <property type="molecule type" value="Genomic_DNA"/>
</dbReference>
<organism evidence="10 11">
    <name type="scientific">Hymenochirus boettgeri</name>
    <name type="common">Congo dwarf clawed frog</name>
    <dbReference type="NCBI Taxonomy" id="247094"/>
    <lineage>
        <taxon>Eukaryota</taxon>
        <taxon>Metazoa</taxon>
        <taxon>Chordata</taxon>
        <taxon>Craniata</taxon>
        <taxon>Vertebrata</taxon>
        <taxon>Euteleostomi</taxon>
        <taxon>Amphibia</taxon>
        <taxon>Batrachia</taxon>
        <taxon>Anura</taxon>
        <taxon>Pipoidea</taxon>
        <taxon>Pipidae</taxon>
        <taxon>Pipinae</taxon>
        <taxon>Hymenochirus</taxon>
    </lineage>
</organism>
<evidence type="ECO:0000259" key="9">
    <source>
        <dbReference type="PROSITE" id="PS50835"/>
    </source>
</evidence>
<evidence type="ECO:0000313" key="10">
    <source>
        <dbReference type="EMBL" id="KAG8429797.1"/>
    </source>
</evidence>
<keyword evidence="3 8" id="KW-0812">Transmembrane</keyword>
<comment type="subcellular location">
    <subcellularLocation>
        <location evidence="1">Membrane</location>
        <topology evidence="1">Single-pass type I membrane protein</topology>
    </subcellularLocation>
</comment>
<dbReference type="Gene3D" id="2.60.40.10">
    <property type="entry name" value="Immunoglobulins"/>
    <property type="match status" value="2"/>
</dbReference>
<evidence type="ECO:0000256" key="5">
    <source>
        <dbReference type="ARBA" id="ARBA00022989"/>
    </source>
</evidence>
<feature type="domain" description="Ig-like" evidence="9">
    <location>
        <begin position="257"/>
        <end position="339"/>
    </location>
</feature>
<feature type="domain" description="Ig-like" evidence="9">
    <location>
        <begin position="2"/>
        <end position="96"/>
    </location>
</feature>
<dbReference type="PROSITE" id="PS50835">
    <property type="entry name" value="IG_LIKE"/>
    <property type="match status" value="2"/>
</dbReference>
<dbReference type="AlphaFoldDB" id="A0A8T2IDL5"/>
<dbReference type="SMART" id="SM00409">
    <property type="entry name" value="IG"/>
    <property type="match status" value="2"/>
</dbReference>
<evidence type="ECO:0000256" key="4">
    <source>
        <dbReference type="ARBA" id="ARBA00022729"/>
    </source>
</evidence>
<dbReference type="SUPFAM" id="SSF48726">
    <property type="entry name" value="Immunoglobulin"/>
    <property type="match status" value="2"/>
</dbReference>
<proteinExistence type="inferred from homology"/>
<sequence length="385" mass="44263">MPKFSECPARILFHQISYFEGMNIELPCRCKLQQIKAVTWYYKKHLDSKEVKALTDFEGTIVADGENHNGLARFIIQLSSLIIVQSNPTDSGHYICGTKAGQFFYSYEIDVQRSDNAHVSFEEMKQHPMPDLLTNSFKAFTVFWDWSRCNRCNVRGEQRRLGLCYIQSPSIHPLYRLSQGTVASCGSDAVPYRFKQQLSNRTTEIFIRNCKKTCKKKKMGVFGAIANITKNVATYLKKEGLIRQFLVPVQVSTQPIGGSVTFSCPGARPQHAIAWDKDKKQLYLARYLSGLSKTKRVYIDHRNNLHIQILQRSDRAIYYCWMEGKLKAGFRLVVRKSITQRRSFSDSESIFALKFLGMCFLIITGIFVLSQLIKCCYYNFKCCPS</sequence>
<dbReference type="InterPro" id="IPR007110">
    <property type="entry name" value="Ig-like_dom"/>
</dbReference>
<evidence type="ECO:0000256" key="3">
    <source>
        <dbReference type="ARBA" id="ARBA00022692"/>
    </source>
</evidence>
<dbReference type="Pfam" id="PF07686">
    <property type="entry name" value="V-set"/>
    <property type="match status" value="1"/>
</dbReference>
<evidence type="ECO:0000256" key="2">
    <source>
        <dbReference type="ARBA" id="ARBA00008727"/>
    </source>
</evidence>
<evidence type="ECO:0000256" key="1">
    <source>
        <dbReference type="ARBA" id="ARBA00004479"/>
    </source>
</evidence>
<dbReference type="InterPro" id="IPR013783">
    <property type="entry name" value="Ig-like_fold"/>
</dbReference>
<dbReference type="Proteomes" id="UP000812440">
    <property type="component" value="Unassembled WGS sequence"/>
</dbReference>
<dbReference type="PANTHER" id="PTHR32178">
    <property type="entry name" value="FAM187"/>
    <property type="match status" value="1"/>
</dbReference>
<name>A0A8T2IDL5_9PIPI</name>
<keyword evidence="6 8" id="KW-0472">Membrane</keyword>
<dbReference type="InterPro" id="IPR013106">
    <property type="entry name" value="Ig_V-set"/>
</dbReference>
<accession>A0A8T2IDL5</accession>
<keyword evidence="4" id="KW-0732">Signal</keyword>
<keyword evidence="5 8" id="KW-1133">Transmembrane helix</keyword>
<evidence type="ECO:0000256" key="7">
    <source>
        <dbReference type="ARBA" id="ARBA00023180"/>
    </source>
</evidence>
<evidence type="ECO:0000313" key="11">
    <source>
        <dbReference type="Proteomes" id="UP000812440"/>
    </source>
</evidence>
<dbReference type="PANTHER" id="PTHR32178:SF7">
    <property type="entry name" value="IG-LIKE V-TYPE DOMAIN-CONTAINING PROTEIN FAM187A"/>
    <property type="match status" value="1"/>
</dbReference>
<comment type="similarity">
    <text evidence="2">Belongs to the FAM187 family.</text>
</comment>
<keyword evidence="11" id="KW-1185">Reference proteome</keyword>
<comment type="caution">
    <text evidence="10">The sequence shown here is derived from an EMBL/GenBank/DDBJ whole genome shotgun (WGS) entry which is preliminary data.</text>
</comment>
<dbReference type="InterPro" id="IPR039311">
    <property type="entry name" value="FAM187A/B"/>
</dbReference>
<dbReference type="GO" id="GO:0016020">
    <property type="term" value="C:membrane"/>
    <property type="evidence" value="ECO:0007669"/>
    <property type="project" value="UniProtKB-SubCell"/>
</dbReference>
<dbReference type="InterPro" id="IPR036179">
    <property type="entry name" value="Ig-like_dom_sf"/>
</dbReference>
<protein>
    <recommendedName>
        <fullName evidence="9">Ig-like domain-containing protein</fullName>
    </recommendedName>
</protein>
<evidence type="ECO:0000256" key="8">
    <source>
        <dbReference type="SAM" id="Phobius"/>
    </source>
</evidence>
<feature type="transmembrane region" description="Helical" evidence="8">
    <location>
        <begin position="351"/>
        <end position="373"/>
    </location>
</feature>
<dbReference type="OrthoDB" id="9899560at2759"/>